<evidence type="ECO:0000259" key="2">
    <source>
        <dbReference type="PROSITE" id="PS51459"/>
    </source>
</evidence>
<dbReference type="RefSeq" id="WP_245348022.1">
    <property type="nucleotide sequence ID" value="NZ_BAAAMI010000019.1"/>
</dbReference>
<name>A0ABS4WAK4_9MICC</name>
<feature type="domain" description="Fido" evidence="2">
    <location>
        <begin position="252"/>
        <end position="397"/>
    </location>
</feature>
<dbReference type="EMBL" id="JAGIOE010000001">
    <property type="protein sequence ID" value="MBP2373213.1"/>
    <property type="molecule type" value="Genomic_DNA"/>
</dbReference>
<dbReference type="SUPFAM" id="SSF140931">
    <property type="entry name" value="Fic-like"/>
    <property type="match status" value="1"/>
</dbReference>
<sequence length="508" mass="53715">MPVADGCLVRATVSSDLGTKGTGLIESRGDSTRGEDHEDSTSDPGSTVGVGYSHFLRNGQSWDFNEAVSPDTAYLGDTGEIHSQGGLMDQPRKAEGPAIGGKFPRGLRPEPGASVPGGAWPSIGYEEVAWTAEPDVSQSRRQRLRARGPYLAAVVPPIADAIPLVEGHVSALAEVATIDMVRFDRDLGDDAAPFAALLLRSESAASSEIENLTAGAKRIALAQLGDCSSAIASLIASNVAAMRAAIDLSDEINLPNILAMHQTLLQASHPSIAGKLRADAVWIGGSSPHSALFVPPRHEAVEKAMDDLVAFMHRDNIPALLQASIAHAQFETIHPFPDGNGRTGRALVGALLRNKGVTEKVTIPVSSGLLANTTSYFDALGSYRNGDPGPITEMFAESTFAATDNGRKLAEDIQDARAGIYAALPHNPSESLQRTIDLMVREPALTARMLSELTGQSPSSAYRNLEVLESIGALRPSRHIKGHKVWVAPEMIAALDGFAARAGKRLRA</sequence>
<evidence type="ECO:0000256" key="1">
    <source>
        <dbReference type="SAM" id="MobiDB-lite"/>
    </source>
</evidence>
<gene>
    <name evidence="3" type="ORF">JOF46_001125</name>
</gene>
<dbReference type="InterPro" id="IPR040198">
    <property type="entry name" value="Fido_containing"/>
</dbReference>
<evidence type="ECO:0000313" key="3">
    <source>
        <dbReference type="EMBL" id="MBP2373213.1"/>
    </source>
</evidence>
<dbReference type="Gene3D" id="1.10.3290.10">
    <property type="entry name" value="Fido-like domain"/>
    <property type="match status" value="1"/>
</dbReference>
<dbReference type="InterPro" id="IPR036597">
    <property type="entry name" value="Fido-like_dom_sf"/>
</dbReference>
<dbReference type="PANTHER" id="PTHR13504:SF38">
    <property type="entry name" value="FIDO DOMAIN-CONTAINING PROTEIN"/>
    <property type="match status" value="1"/>
</dbReference>
<organism evidence="3 4">
    <name type="scientific">Paeniglutamicibacter psychrophenolicus</name>
    <dbReference type="NCBI Taxonomy" id="257454"/>
    <lineage>
        <taxon>Bacteria</taxon>
        <taxon>Bacillati</taxon>
        <taxon>Actinomycetota</taxon>
        <taxon>Actinomycetes</taxon>
        <taxon>Micrococcales</taxon>
        <taxon>Micrococcaceae</taxon>
        <taxon>Paeniglutamicibacter</taxon>
    </lineage>
</organism>
<dbReference type="PANTHER" id="PTHR13504">
    <property type="entry name" value="FIDO DOMAIN-CONTAINING PROTEIN DDB_G0283145"/>
    <property type="match status" value="1"/>
</dbReference>
<dbReference type="InterPro" id="IPR003812">
    <property type="entry name" value="Fido"/>
</dbReference>
<comment type="caution">
    <text evidence="3">The sequence shown here is derived from an EMBL/GenBank/DDBJ whole genome shotgun (WGS) entry which is preliminary data.</text>
</comment>
<feature type="compositionally biased region" description="Basic and acidic residues" evidence="1">
    <location>
        <begin position="27"/>
        <end position="40"/>
    </location>
</feature>
<reference evidence="3 4" key="1">
    <citation type="submission" date="2021-03" db="EMBL/GenBank/DDBJ databases">
        <title>Sequencing the genomes of 1000 actinobacteria strains.</title>
        <authorList>
            <person name="Klenk H.-P."/>
        </authorList>
    </citation>
    <scope>NUCLEOTIDE SEQUENCE [LARGE SCALE GENOMIC DNA]</scope>
    <source>
        <strain evidence="3 4">DSM 15454</strain>
    </source>
</reference>
<accession>A0ABS4WAK4</accession>
<protein>
    <submittedName>
        <fullName evidence="3">Fic family protein</fullName>
    </submittedName>
</protein>
<keyword evidence="4" id="KW-1185">Reference proteome</keyword>
<proteinExistence type="predicted"/>
<evidence type="ECO:0000313" key="4">
    <source>
        <dbReference type="Proteomes" id="UP000766570"/>
    </source>
</evidence>
<dbReference type="PROSITE" id="PS51459">
    <property type="entry name" value="FIDO"/>
    <property type="match status" value="1"/>
</dbReference>
<dbReference type="Proteomes" id="UP000766570">
    <property type="component" value="Unassembled WGS sequence"/>
</dbReference>
<feature type="region of interest" description="Disordered" evidence="1">
    <location>
        <begin position="18"/>
        <end position="51"/>
    </location>
</feature>
<dbReference type="Pfam" id="PF02661">
    <property type="entry name" value="Fic"/>
    <property type="match status" value="1"/>
</dbReference>